<protein>
    <submittedName>
        <fullName evidence="1">Uncharacterized protein</fullName>
    </submittedName>
</protein>
<keyword evidence="2" id="KW-1185">Reference proteome</keyword>
<name>A0AC60PDN4_IXOPE</name>
<accession>A0AC60PDN4</accession>
<reference evidence="1 2" key="1">
    <citation type="journal article" date="2020" name="Cell">
        <title>Large-Scale Comparative Analyses of Tick Genomes Elucidate Their Genetic Diversity and Vector Capacities.</title>
        <authorList>
            <consortium name="Tick Genome and Microbiome Consortium (TIGMIC)"/>
            <person name="Jia N."/>
            <person name="Wang J."/>
            <person name="Shi W."/>
            <person name="Du L."/>
            <person name="Sun Y."/>
            <person name="Zhan W."/>
            <person name="Jiang J.F."/>
            <person name="Wang Q."/>
            <person name="Zhang B."/>
            <person name="Ji P."/>
            <person name="Bell-Sakyi L."/>
            <person name="Cui X.M."/>
            <person name="Yuan T.T."/>
            <person name="Jiang B.G."/>
            <person name="Yang W.F."/>
            <person name="Lam T.T."/>
            <person name="Chang Q.C."/>
            <person name="Ding S.J."/>
            <person name="Wang X.J."/>
            <person name="Zhu J.G."/>
            <person name="Ruan X.D."/>
            <person name="Zhao L."/>
            <person name="Wei J.T."/>
            <person name="Ye R.Z."/>
            <person name="Que T.C."/>
            <person name="Du C.H."/>
            <person name="Zhou Y.H."/>
            <person name="Cheng J.X."/>
            <person name="Dai P.F."/>
            <person name="Guo W.B."/>
            <person name="Han X.H."/>
            <person name="Huang E.J."/>
            <person name="Li L.F."/>
            <person name="Wei W."/>
            <person name="Gao Y.C."/>
            <person name="Liu J.Z."/>
            <person name="Shao H.Z."/>
            <person name="Wang X."/>
            <person name="Wang C.C."/>
            <person name="Yang T.C."/>
            <person name="Huo Q.B."/>
            <person name="Li W."/>
            <person name="Chen H.Y."/>
            <person name="Chen S.E."/>
            <person name="Zhou L.G."/>
            <person name="Ni X.B."/>
            <person name="Tian J.H."/>
            <person name="Sheng Y."/>
            <person name="Liu T."/>
            <person name="Pan Y.S."/>
            <person name="Xia L.Y."/>
            <person name="Li J."/>
            <person name="Zhao F."/>
            <person name="Cao W.C."/>
        </authorList>
    </citation>
    <scope>NUCLEOTIDE SEQUENCE [LARGE SCALE GENOMIC DNA]</scope>
    <source>
        <strain evidence="1">Iper-2018</strain>
    </source>
</reference>
<comment type="caution">
    <text evidence="1">The sequence shown here is derived from an EMBL/GenBank/DDBJ whole genome shotgun (WGS) entry which is preliminary data.</text>
</comment>
<proteinExistence type="predicted"/>
<organism evidence="1 2">
    <name type="scientific">Ixodes persulcatus</name>
    <name type="common">Taiga tick</name>
    <dbReference type="NCBI Taxonomy" id="34615"/>
    <lineage>
        <taxon>Eukaryota</taxon>
        <taxon>Metazoa</taxon>
        <taxon>Ecdysozoa</taxon>
        <taxon>Arthropoda</taxon>
        <taxon>Chelicerata</taxon>
        <taxon>Arachnida</taxon>
        <taxon>Acari</taxon>
        <taxon>Parasitiformes</taxon>
        <taxon>Ixodida</taxon>
        <taxon>Ixodoidea</taxon>
        <taxon>Ixodidae</taxon>
        <taxon>Ixodinae</taxon>
        <taxon>Ixodes</taxon>
    </lineage>
</organism>
<dbReference type="Proteomes" id="UP000805193">
    <property type="component" value="Unassembled WGS sequence"/>
</dbReference>
<sequence length="175" mass="20297">MEFEMLEEYPLSLMTELAERTGRDGSELFVVVMKYHPDFSGPRLDTFHSQRSTADLDKAHLSNFLHPVIYYYKDTSQGKKMRELGEDWSPPQPTREHHVLEDFLTRWTSKRLHVEPLRKFLESCLQISLRQPTYQCTERPSGRDNASSESPGCAPQSPRESHFTHTHHASGDVHV</sequence>
<dbReference type="EMBL" id="JABSTQ010010818">
    <property type="protein sequence ID" value="KAG0417674.1"/>
    <property type="molecule type" value="Genomic_DNA"/>
</dbReference>
<evidence type="ECO:0000313" key="1">
    <source>
        <dbReference type="EMBL" id="KAG0417674.1"/>
    </source>
</evidence>
<evidence type="ECO:0000313" key="2">
    <source>
        <dbReference type="Proteomes" id="UP000805193"/>
    </source>
</evidence>
<gene>
    <name evidence="1" type="ORF">HPB47_005437</name>
</gene>